<feature type="compositionally biased region" description="Basic residues" evidence="1">
    <location>
        <begin position="12"/>
        <end position="25"/>
    </location>
</feature>
<evidence type="ECO:0000256" key="2">
    <source>
        <dbReference type="SAM" id="Phobius"/>
    </source>
</evidence>
<evidence type="ECO:0000313" key="5">
    <source>
        <dbReference type="Proteomes" id="UP000738826"/>
    </source>
</evidence>
<dbReference type="EMBL" id="JAACVF010000106">
    <property type="protein sequence ID" value="NCN65250.1"/>
    <property type="molecule type" value="Genomic_DNA"/>
</dbReference>
<evidence type="ECO:0000313" key="3">
    <source>
        <dbReference type="EMBL" id="NCN65250.1"/>
    </source>
</evidence>
<dbReference type="EMBL" id="JAACQH010000032">
    <property type="protein sequence ID" value="NCS91164.1"/>
    <property type="molecule type" value="Genomic_DNA"/>
</dbReference>
<evidence type="ECO:0000313" key="4">
    <source>
        <dbReference type="EMBL" id="NCS91164.1"/>
    </source>
</evidence>
<sequence length="591" mass="65739">MEKKMEKQHEQKRQHKQKRNSKNRINKNTNNTILKDMTLICGLVIICAAFLSINANALGGVSPTSLIVNYGLSQIDELEQGETGNAVIVIQNAGDFEATNVEVVVHDTQYLSASSYWKLGNINPGRSVSIVVPVKVSKDAKTGTNFLTLSMEYKSYSMSEYRTKNVENVKTDWLLSVQVKGKPLFSLKNFSIEGNPEPGEKFTVIVYFKNNKGEAKNTYISAENNNANQQTTSVSAQSQFASSATSGQRSASPSATQTPSASANPILAVVGINKKYLGDLKQGQEISAKFEVYVDEKAASGVYNLPVKVTYSNGGTTKTDEWIIGIFVSGQENIIISDITSEPKKFYPKDKDVKLNLKVQNTGSKGVDYLKILPIFNYPFKNSKSYSQAKNPGKLNAGDEKSADFYFDIDDSAKQGTYELKFLINYKADGIIREQNISTTVEVHEKPDFEISYDSKTVTGEKDSIKLNIKNSGADCDDVKIYTIKKTDLPFDWTTTSQYIGNLKNNEEGEGILEFSVKNWAKKQIYLVPVEIRCVRNDYVFVQPEKIKIEVDGGKSGTNISDYYIYLIIGITIITAIIAISVMKFKNKFKK</sequence>
<keyword evidence="2" id="KW-0472">Membrane</keyword>
<keyword evidence="2" id="KW-0812">Transmembrane</keyword>
<protein>
    <recommendedName>
        <fullName evidence="6">CARDB domain-containing protein</fullName>
    </recommendedName>
</protein>
<name>A0A8J7YUU4_9ARCH</name>
<evidence type="ECO:0000256" key="1">
    <source>
        <dbReference type="SAM" id="MobiDB-lite"/>
    </source>
</evidence>
<evidence type="ECO:0008006" key="6">
    <source>
        <dbReference type="Google" id="ProtNLM"/>
    </source>
</evidence>
<gene>
    <name evidence="4" type="ORF">GW779_01905</name>
    <name evidence="3" type="ORF">GW910_04190</name>
</gene>
<feature type="compositionally biased region" description="Basic and acidic residues" evidence="1">
    <location>
        <begin position="1"/>
        <end position="11"/>
    </location>
</feature>
<accession>A0A8J7YUU4</accession>
<comment type="caution">
    <text evidence="4">The sequence shown here is derived from an EMBL/GenBank/DDBJ whole genome shotgun (WGS) entry which is preliminary data.</text>
</comment>
<reference evidence="4" key="1">
    <citation type="submission" date="2019-11" db="EMBL/GenBank/DDBJ databases">
        <title>Lipid analysis of CO2-rich subsurface aquifers suggests an autotrophy-based deep biosphere with lysolipids enriched in CPR bacteria.</title>
        <authorList>
            <person name="Probst A.J."/>
            <person name="Elling F.J."/>
            <person name="Castelle C.J."/>
            <person name="Zhu Q."/>
            <person name="Elvert M."/>
            <person name="Birarda G."/>
            <person name="Holman H.-Y."/>
            <person name="Lane K.R."/>
            <person name="Ladd B."/>
            <person name="Ryan M.C."/>
            <person name="Woyke T."/>
            <person name="Hinrichs K.-U."/>
            <person name="Banfield J.F."/>
        </authorList>
    </citation>
    <scope>NUCLEOTIDE SEQUENCE</scope>
    <source>
        <strain evidence="3">CG_2015-01_33_1645</strain>
        <strain evidence="4">CG_2015-04_33_537</strain>
    </source>
</reference>
<dbReference type="PANTHER" id="PTHR35902:SF3">
    <property type="entry name" value="NPCBM-ASSOCIATED, NEW3 DOMAIN OF ALPHA-GALACTOSIDASE"/>
    <property type="match status" value="1"/>
</dbReference>
<proteinExistence type="predicted"/>
<dbReference type="Proteomes" id="UP000768163">
    <property type="component" value="Unassembled WGS sequence"/>
</dbReference>
<keyword evidence="2" id="KW-1133">Transmembrane helix</keyword>
<feature type="compositionally biased region" description="Low complexity" evidence="1">
    <location>
        <begin position="229"/>
        <end position="260"/>
    </location>
</feature>
<dbReference type="AlphaFoldDB" id="A0A8J7YUU4"/>
<dbReference type="PANTHER" id="PTHR35902">
    <property type="entry name" value="S-LAYER DOMAIN-LIKE PROTEIN-RELATED"/>
    <property type="match status" value="1"/>
</dbReference>
<feature type="region of interest" description="Disordered" evidence="1">
    <location>
        <begin position="1"/>
        <end position="28"/>
    </location>
</feature>
<organism evidence="4 5">
    <name type="scientific">Candidatus Altarchaeum hamiconexum</name>
    <dbReference type="NCBI Taxonomy" id="1803513"/>
    <lineage>
        <taxon>Archaea</taxon>
        <taxon>Candidatus Altarchaeota</taxon>
        <taxon>Candidatus Altiarchaeia</taxon>
        <taxon>Candidatus Altarchaeales</taxon>
        <taxon>Candidatus Altarchaeaceae</taxon>
        <taxon>Candidatus Altarchaeum</taxon>
    </lineage>
</organism>
<feature type="transmembrane region" description="Helical" evidence="2">
    <location>
        <begin position="563"/>
        <end position="583"/>
    </location>
</feature>
<dbReference type="Proteomes" id="UP000738826">
    <property type="component" value="Unassembled WGS sequence"/>
</dbReference>
<feature type="region of interest" description="Disordered" evidence="1">
    <location>
        <begin position="228"/>
        <end position="260"/>
    </location>
</feature>